<comment type="caution">
    <text evidence="1">The sequence shown here is derived from an EMBL/GenBank/DDBJ whole genome shotgun (WGS) entry which is preliminary data.</text>
</comment>
<evidence type="ECO:0000313" key="2">
    <source>
        <dbReference type="Proteomes" id="UP000242367"/>
    </source>
</evidence>
<accession>A0A2P4UED1</accession>
<organism evidence="1 2">
    <name type="scientific">Actinomadura rubteroloni</name>
    <dbReference type="NCBI Taxonomy" id="1926885"/>
    <lineage>
        <taxon>Bacteria</taxon>
        <taxon>Bacillati</taxon>
        <taxon>Actinomycetota</taxon>
        <taxon>Actinomycetes</taxon>
        <taxon>Streptosporangiales</taxon>
        <taxon>Thermomonosporaceae</taxon>
        <taxon>Actinomadura</taxon>
    </lineage>
</organism>
<protein>
    <submittedName>
        <fullName evidence="1">Uncharacterized protein</fullName>
    </submittedName>
</protein>
<evidence type="ECO:0000313" key="1">
    <source>
        <dbReference type="EMBL" id="POM23424.1"/>
    </source>
</evidence>
<gene>
    <name evidence="1" type="ORF">BTM25_45770</name>
</gene>
<name>A0A2P4UED1_9ACTN</name>
<sequence length="46" mass="5254">MLCLSCGRVRPALNRDDYTSERARLITQHGLCVCKPPQLPRDARRS</sequence>
<proteinExistence type="predicted"/>
<dbReference type="AlphaFoldDB" id="A0A2P4UED1"/>
<keyword evidence="2" id="KW-1185">Reference proteome</keyword>
<dbReference type="Proteomes" id="UP000242367">
    <property type="component" value="Unassembled WGS sequence"/>
</dbReference>
<reference evidence="1 2" key="1">
    <citation type="journal article" date="2017" name="Chemistry">
        <title>Isolation, Biosynthesis and Chemical Modifications of Rubterolones A-F: Rare Tropolone Alkaloids from Actinomadura sp. 5-2.</title>
        <authorList>
            <person name="Guo H."/>
            <person name="Benndorf R."/>
            <person name="Leichnitz D."/>
            <person name="Klassen J.L."/>
            <person name="Vollmers J."/>
            <person name="Gorls H."/>
            <person name="Steinacker M."/>
            <person name="Weigel C."/>
            <person name="Dahse H.M."/>
            <person name="Kaster A.K."/>
            <person name="de Beer Z.W."/>
            <person name="Poulsen M."/>
            <person name="Beemelmanns C."/>
        </authorList>
    </citation>
    <scope>NUCLEOTIDE SEQUENCE [LARGE SCALE GENOMIC DNA]</scope>
    <source>
        <strain evidence="1 2">5-2</strain>
    </source>
</reference>
<dbReference type="EMBL" id="MTBP01000003">
    <property type="protein sequence ID" value="POM23424.1"/>
    <property type="molecule type" value="Genomic_DNA"/>
</dbReference>